<dbReference type="Pfam" id="PF17035">
    <property type="entry name" value="BET"/>
    <property type="match status" value="1"/>
</dbReference>
<feature type="domain" description="Bromo" evidence="6">
    <location>
        <begin position="122"/>
        <end position="198"/>
    </location>
</feature>
<dbReference type="AlphaFoldDB" id="A0AAV8EDC9"/>
<evidence type="ECO:0000256" key="2">
    <source>
        <dbReference type="ARBA" id="ARBA00023117"/>
    </source>
</evidence>
<evidence type="ECO:0000313" key="9">
    <source>
        <dbReference type="Proteomes" id="UP001140206"/>
    </source>
</evidence>
<dbReference type="InterPro" id="IPR001487">
    <property type="entry name" value="Bromodomain"/>
</dbReference>
<evidence type="ECO:0000256" key="3">
    <source>
        <dbReference type="ARBA" id="ARBA00023163"/>
    </source>
</evidence>
<feature type="compositionally biased region" description="Low complexity" evidence="5">
    <location>
        <begin position="347"/>
        <end position="356"/>
    </location>
</feature>
<dbReference type="SUPFAM" id="SSF47370">
    <property type="entry name" value="Bromodomain"/>
    <property type="match status" value="1"/>
</dbReference>
<dbReference type="EMBL" id="JAMFTS010000003">
    <property type="protein sequence ID" value="KAJ4779092.1"/>
    <property type="molecule type" value="Genomic_DNA"/>
</dbReference>
<dbReference type="Proteomes" id="UP001140206">
    <property type="component" value="Chromosome 3"/>
</dbReference>
<dbReference type="PRINTS" id="PR00503">
    <property type="entry name" value="BROMODOMAIN"/>
</dbReference>
<feature type="region of interest" description="Disordered" evidence="5">
    <location>
        <begin position="69"/>
        <end position="102"/>
    </location>
</feature>
<feature type="compositionally biased region" description="Basic residues" evidence="5">
    <location>
        <begin position="378"/>
        <end position="388"/>
    </location>
</feature>
<keyword evidence="3" id="KW-0804">Transcription</keyword>
<keyword evidence="9" id="KW-1185">Reference proteome</keyword>
<dbReference type="InterPro" id="IPR036427">
    <property type="entry name" value="Bromodomain-like_sf"/>
</dbReference>
<dbReference type="Pfam" id="PF00439">
    <property type="entry name" value="Bromodomain"/>
    <property type="match status" value="1"/>
</dbReference>
<evidence type="ECO:0000256" key="5">
    <source>
        <dbReference type="SAM" id="MobiDB-lite"/>
    </source>
</evidence>
<name>A0AAV8EDC9_9POAL</name>
<sequence>MAGSSTAAPEATQHLPEVEETEAELINAQVDDLILKADELEKKVIEVVNFYEKKQGGVNAKGTSLPIKDKASAASHSTNAVNNGASTSNNKQPAEGAHKDAACSKRMQDLMRQFGTMLRQITTHKWAWPFMQPVDVEGLGLHDYYEIIKKPMDIGTIQNRMEGKDEVNRYKNVREIYADVRLVFKNAMRYNDENNDVHVMAKTLLEKFEEKWLQLLPKVIEEETRQKEEEAQVSANIMIAQEASISRLARETDNELCELSLRLKELRQMAIESCRKMTSEEKRKLGTGLSNLSPEDLNKALEIIAQDNPNFQYTAEEVDLDMDAQSELTLWRLKSFVREAHERQTRNNNNNNNNNNSATKGDDASKRKREICDALAKSAKKRGKKQSP</sequence>
<evidence type="ECO:0000256" key="4">
    <source>
        <dbReference type="PROSITE-ProRule" id="PRU00035"/>
    </source>
</evidence>
<evidence type="ECO:0000259" key="6">
    <source>
        <dbReference type="PROSITE" id="PS50014"/>
    </source>
</evidence>
<dbReference type="PANTHER" id="PTHR45926">
    <property type="entry name" value="OSJNBA0053K19.4 PROTEIN"/>
    <property type="match status" value="1"/>
</dbReference>
<feature type="region of interest" description="Disordered" evidence="5">
    <location>
        <begin position="342"/>
        <end position="388"/>
    </location>
</feature>
<dbReference type="InterPro" id="IPR038336">
    <property type="entry name" value="NET_sf"/>
</dbReference>
<comment type="caution">
    <text evidence="8">The sequence shown here is derived from an EMBL/GenBank/DDBJ whole genome shotgun (WGS) entry which is preliminary data.</text>
</comment>
<organism evidence="8 9">
    <name type="scientific">Rhynchospora pubera</name>
    <dbReference type="NCBI Taxonomy" id="906938"/>
    <lineage>
        <taxon>Eukaryota</taxon>
        <taxon>Viridiplantae</taxon>
        <taxon>Streptophyta</taxon>
        <taxon>Embryophyta</taxon>
        <taxon>Tracheophyta</taxon>
        <taxon>Spermatophyta</taxon>
        <taxon>Magnoliopsida</taxon>
        <taxon>Liliopsida</taxon>
        <taxon>Poales</taxon>
        <taxon>Cyperaceae</taxon>
        <taxon>Cyperoideae</taxon>
        <taxon>Rhynchosporeae</taxon>
        <taxon>Rhynchospora</taxon>
    </lineage>
</organism>
<evidence type="ECO:0000313" key="8">
    <source>
        <dbReference type="EMBL" id="KAJ4779092.1"/>
    </source>
</evidence>
<dbReference type="SMART" id="SM00297">
    <property type="entry name" value="BROMO"/>
    <property type="match status" value="1"/>
</dbReference>
<accession>A0AAV8EDC9</accession>
<dbReference type="PROSITE" id="PS50014">
    <property type="entry name" value="BROMODOMAIN_2"/>
    <property type="match status" value="1"/>
</dbReference>
<dbReference type="Gene3D" id="1.20.920.10">
    <property type="entry name" value="Bromodomain-like"/>
    <property type="match status" value="1"/>
</dbReference>
<feature type="compositionally biased region" description="Polar residues" evidence="5">
    <location>
        <begin position="74"/>
        <end position="92"/>
    </location>
</feature>
<keyword evidence="2 4" id="KW-0103">Bromodomain</keyword>
<proteinExistence type="predicted"/>
<dbReference type="Gene3D" id="1.20.1270.220">
    <property type="match status" value="1"/>
</dbReference>
<reference evidence="8" key="1">
    <citation type="submission" date="2022-08" db="EMBL/GenBank/DDBJ databases">
        <authorList>
            <person name="Marques A."/>
        </authorList>
    </citation>
    <scope>NUCLEOTIDE SEQUENCE</scope>
    <source>
        <strain evidence="8">RhyPub2mFocal</strain>
        <tissue evidence="8">Leaves</tissue>
    </source>
</reference>
<keyword evidence="1" id="KW-0805">Transcription regulation</keyword>
<evidence type="ECO:0000259" key="7">
    <source>
        <dbReference type="PROSITE" id="PS51525"/>
    </source>
</evidence>
<gene>
    <name evidence="8" type="ORF">LUZ62_063349</name>
</gene>
<evidence type="ECO:0000256" key="1">
    <source>
        <dbReference type="ARBA" id="ARBA00023015"/>
    </source>
</evidence>
<protein>
    <submittedName>
        <fullName evidence="8">Transcription factor GTE1</fullName>
    </submittedName>
</protein>
<feature type="domain" description="NET" evidence="7">
    <location>
        <begin position="267"/>
        <end position="348"/>
    </location>
</feature>
<dbReference type="PROSITE" id="PS51525">
    <property type="entry name" value="NET"/>
    <property type="match status" value="1"/>
</dbReference>
<dbReference type="InterPro" id="IPR027353">
    <property type="entry name" value="NET_dom"/>
</dbReference>